<dbReference type="Pfam" id="PF18939">
    <property type="entry name" value="DUF5686"/>
    <property type="match status" value="1"/>
</dbReference>
<dbReference type="EMBL" id="WSQA01000001">
    <property type="protein sequence ID" value="MVZ60526.1"/>
    <property type="molecule type" value="Genomic_DNA"/>
</dbReference>
<organism evidence="1 2">
    <name type="scientific">Sphingobacterium humi</name>
    <dbReference type="NCBI Taxonomy" id="1796905"/>
    <lineage>
        <taxon>Bacteria</taxon>
        <taxon>Pseudomonadati</taxon>
        <taxon>Bacteroidota</taxon>
        <taxon>Sphingobacteriia</taxon>
        <taxon>Sphingobacteriales</taxon>
        <taxon>Sphingobacteriaceae</taxon>
        <taxon>Sphingobacterium</taxon>
    </lineage>
</organism>
<keyword evidence="1" id="KW-0378">Hydrolase</keyword>
<gene>
    <name evidence="1" type="ORF">GQF63_00680</name>
</gene>
<dbReference type="InterPro" id="IPR043741">
    <property type="entry name" value="DUF5686"/>
</dbReference>
<keyword evidence="1" id="KW-0121">Carboxypeptidase</keyword>
<dbReference type="Pfam" id="PF13715">
    <property type="entry name" value="CarbopepD_reg_2"/>
    <property type="match status" value="1"/>
</dbReference>
<dbReference type="AlphaFoldDB" id="A0A6N8KTY7"/>
<comment type="caution">
    <text evidence="1">The sequence shown here is derived from an EMBL/GenBank/DDBJ whole genome shotgun (WGS) entry which is preliminary data.</text>
</comment>
<evidence type="ECO:0000313" key="1">
    <source>
        <dbReference type="EMBL" id="MVZ60526.1"/>
    </source>
</evidence>
<accession>A0A6N8KTY7</accession>
<name>A0A6N8KTY7_9SPHI</name>
<dbReference type="GO" id="GO:0004180">
    <property type="term" value="F:carboxypeptidase activity"/>
    <property type="evidence" value="ECO:0007669"/>
    <property type="project" value="UniProtKB-KW"/>
</dbReference>
<keyword evidence="1" id="KW-0645">Protease</keyword>
<protein>
    <submittedName>
        <fullName evidence="1">Carboxypeptidase-like regulatory domain-containing protein</fullName>
    </submittedName>
</protein>
<dbReference type="InterPro" id="IPR008969">
    <property type="entry name" value="CarboxyPept-like_regulatory"/>
</dbReference>
<sequence length="859" mass="98816">MKTRIPSISFVFLFIFSLLSIVPAWAQELMAVKGKVLNAETYEPIPYASITIIGTSKESGTSSNESGAFSLSIPVNKNKLRISSVGFESEEYTVTQDQAGNLKVFLFPANQIETVVIKRPKRGKYSNKNNPAVELIRQVVKHRDENRLQGQPYAEFNQYEKISLGLSNLDEKFKNKKIFKKYQFLFQEDDSTQSHSNFVLPAYMEEKFSKVYYRKDPNAKKQYVLAERKAEFDPKFVDNDGLSKYFNKLYDEVEIYDNNISILTNQFLSPIANTAPTFYRFYITDTIKNVQPQLVELSFFPRNKNDMLFTGKLYVTLDGNYAVQRAAMTVSKDINLNFVRDLDIELDFNKDHNNKFYLSKSSLGIDFAITGKGKGIKGKRVVLINDYQQGLARPDSTYAVPDVYVAQQAPAEDAKPESYWATLRPEPLSQSESLIYANIDSLQRMPSFRTIMDIGALVLSGYKQAGPVEIGPVNTFYSYNPVEGFRLRVGGRTTEQLSKRFYMEGYGAYGFEDKKWKYFMSGTYSLNNKSIYKFPQHYVRVSASYDTKIPGQNLEFIQEDNVLLSFKRGENRSYLYNEEYRVDYKVEFSNNFSVNAGLGRWKQTPAGVLSYRLPQEDGTFKFLPHLQSTEFNVGLRYAPHEEYYQGKLYRTPIFNKYPIFNFNYTAGVKGLFGGEYDYHKFTAGVFKRFYLSQFGYADATVEGSYIAGNNIPFPLLSIHRANQTYAYQLQSYNLMNFMEFVSDHHASINLQYYMNGFIFNKVPLLNKLKLREVFSFKGVYGGLRDSNNPSLNSEIFAWQTNMQGEQSSFTFGDKPYMEASAGIANIFKILRVDLVKRLNYLDNPDAPEWGIRARIKVDF</sequence>
<evidence type="ECO:0000313" key="2">
    <source>
        <dbReference type="Proteomes" id="UP000435036"/>
    </source>
</evidence>
<dbReference type="Gene3D" id="2.60.40.1120">
    <property type="entry name" value="Carboxypeptidase-like, regulatory domain"/>
    <property type="match status" value="1"/>
</dbReference>
<reference evidence="1 2" key="1">
    <citation type="submission" date="2019-12" db="EMBL/GenBank/DDBJ databases">
        <authorList>
            <person name="Dong K."/>
        </authorList>
    </citation>
    <scope>NUCLEOTIDE SEQUENCE [LARGE SCALE GENOMIC DNA]</scope>
    <source>
        <strain evidence="1 2">JCM 31225</strain>
    </source>
</reference>
<dbReference type="SUPFAM" id="SSF49464">
    <property type="entry name" value="Carboxypeptidase regulatory domain-like"/>
    <property type="match status" value="1"/>
</dbReference>
<dbReference type="Proteomes" id="UP000435036">
    <property type="component" value="Unassembled WGS sequence"/>
</dbReference>
<proteinExistence type="predicted"/>
<dbReference type="RefSeq" id="WP_160367173.1">
    <property type="nucleotide sequence ID" value="NZ_WSQA01000001.1"/>
</dbReference>
<dbReference type="OrthoDB" id="983143at2"/>
<keyword evidence="2" id="KW-1185">Reference proteome</keyword>